<dbReference type="Gene3D" id="1.10.287.130">
    <property type="match status" value="1"/>
</dbReference>
<keyword evidence="10" id="KW-0067">ATP-binding</keyword>
<evidence type="ECO:0000256" key="5">
    <source>
        <dbReference type="ARBA" id="ARBA00022553"/>
    </source>
</evidence>
<dbReference type="STRING" id="59843.A3958_21715"/>
<evidence type="ECO:0000256" key="1">
    <source>
        <dbReference type="ARBA" id="ARBA00000085"/>
    </source>
</evidence>
<dbReference type="GO" id="GO:0005886">
    <property type="term" value="C:plasma membrane"/>
    <property type="evidence" value="ECO:0007669"/>
    <property type="project" value="UniProtKB-SubCell"/>
</dbReference>
<dbReference type="SMART" id="SM00387">
    <property type="entry name" value="HATPase_c"/>
    <property type="match status" value="1"/>
</dbReference>
<evidence type="ECO:0000259" key="15">
    <source>
        <dbReference type="PROSITE" id="PS50109"/>
    </source>
</evidence>
<evidence type="ECO:0000259" key="16">
    <source>
        <dbReference type="PROSITE" id="PS50885"/>
    </source>
</evidence>
<proteinExistence type="predicted"/>
<dbReference type="EMBL" id="LWMH01000001">
    <property type="protein sequence ID" value="KZS48495.1"/>
    <property type="molecule type" value="Genomic_DNA"/>
</dbReference>
<sequence length="484" mass="55077">MLRTIRAKFIVGFFLIFSLSFLVLNQTVKEVIRTSNQKIVTSDLVGLKNNSNVYVRQAFLINHFTNNTLYFGQMAEEMVKDLNHATSSHVSAYTVDGTLLFSSDEKEFIGQSNEDLQQAIEGKTAYTITYGRDSGSVLYSYPVIIDGVKVGILRFTKDFTLLYEQSGRIMDIIFYIALAIFTAAFLFSYMLSRHITIPLVKLTRASTDVKNGNLDVRIQFQRRDEIGELALNFNDMIDRIGSQISTIERDRDRLKSLNEQEKRFFDNVTHELKTPLTSILGYAEIIREKGDDDREFFDKGMTHIVEESRRLHSMVLKLLEVSQHNAHDGDLELVDTGEILRDVIDSMSFRAKRYKKSITCETEEELFVLGQPDRLRQLFINLLDNAIKYSASHSEISVKAKHINGGVHFLFDNPGEPIPPDQLANLFQPFFSGPQSSKEEGSVGLGLSIVKSIVDDHKGTIRIVSEKSHTVVYVEIPYVRVERS</sequence>
<evidence type="ECO:0000256" key="9">
    <source>
        <dbReference type="ARBA" id="ARBA00022777"/>
    </source>
</evidence>
<evidence type="ECO:0000256" key="14">
    <source>
        <dbReference type="SAM" id="Phobius"/>
    </source>
</evidence>
<dbReference type="SUPFAM" id="SSF47384">
    <property type="entry name" value="Homodimeric domain of signal transducing histidine kinase"/>
    <property type="match status" value="1"/>
</dbReference>
<dbReference type="RefSeq" id="WP_063479378.1">
    <property type="nucleotide sequence ID" value="NZ_CP147845.1"/>
</dbReference>
<gene>
    <name evidence="17" type="ORF">AWU65_22435</name>
</gene>
<evidence type="ECO:0000256" key="13">
    <source>
        <dbReference type="ARBA" id="ARBA00023136"/>
    </source>
</evidence>
<dbReference type="InterPro" id="IPR003660">
    <property type="entry name" value="HAMP_dom"/>
</dbReference>
<evidence type="ECO:0000313" key="17">
    <source>
        <dbReference type="EMBL" id="KZS48495.1"/>
    </source>
</evidence>
<dbReference type="Gene3D" id="6.10.340.10">
    <property type="match status" value="1"/>
</dbReference>
<keyword evidence="7 14" id="KW-0812">Transmembrane</keyword>
<dbReference type="CDD" id="cd00082">
    <property type="entry name" value="HisKA"/>
    <property type="match status" value="1"/>
</dbReference>
<dbReference type="InterPro" id="IPR005467">
    <property type="entry name" value="His_kinase_dom"/>
</dbReference>
<evidence type="ECO:0000256" key="4">
    <source>
        <dbReference type="ARBA" id="ARBA00022475"/>
    </source>
</evidence>
<feature type="transmembrane region" description="Helical" evidence="14">
    <location>
        <begin position="172"/>
        <end position="191"/>
    </location>
</feature>
<dbReference type="InterPro" id="IPR003594">
    <property type="entry name" value="HATPase_dom"/>
</dbReference>
<evidence type="ECO:0000256" key="12">
    <source>
        <dbReference type="ARBA" id="ARBA00023012"/>
    </source>
</evidence>
<keyword evidence="13 14" id="KW-0472">Membrane</keyword>
<feature type="domain" description="HAMP" evidence="16">
    <location>
        <begin position="193"/>
        <end position="245"/>
    </location>
</feature>
<dbReference type="PROSITE" id="PS50885">
    <property type="entry name" value="HAMP"/>
    <property type="match status" value="1"/>
</dbReference>
<keyword evidence="5" id="KW-0597">Phosphoprotein</keyword>
<keyword evidence="12" id="KW-0902">Two-component regulatory system</keyword>
<reference evidence="17" key="1">
    <citation type="journal article" date="2016" name="Genome Announc.">
        <title>Draft genomes of two strains of Paenibacillus glucanolyticus with capability to degrade lignocellulose.</title>
        <authorList>
            <person name="Mathews S.L."/>
            <person name="Pawlak J."/>
            <person name="Grunden A.M."/>
        </authorList>
    </citation>
    <scope>NUCLEOTIDE SEQUENCE [LARGE SCALE GENOMIC DNA]</scope>
    <source>
        <strain evidence="17">SLM1</strain>
    </source>
</reference>
<dbReference type="SUPFAM" id="SSF158472">
    <property type="entry name" value="HAMP domain-like"/>
    <property type="match status" value="1"/>
</dbReference>
<dbReference type="InterPro" id="IPR004358">
    <property type="entry name" value="Sig_transdc_His_kin-like_C"/>
</dbReference>
<dbReference type="AlphaFoldDB" id="A0A163LV40"/>
<dbReference type="Pfam" id="PF00512">
    <property type="entry name" value="HisKA"/>
    <property type="match status" value="1"/>
</dbReference>
<dbReference type="EC" id="2.7.13.3" evidence="3"/>
<dbReference type="PANTHER" id="PTHR45528">
    <property type="entry name" value="SENSOR HISTIDINE KINASE CPXA"/>
    <property type="match status" value="1"/>
</dbReference>
<keyword evidence="4" id="KW-1003">Cell membrane</keyword>
<dbReference type="InterPro" id="IPR050398">
    <property type="entry name" value="HssS/ArlS-like"/>
</dbReference>
<dbReference type="Pfam" id="PF02518">
    <property type="entry name" value="HATPase_c"/>
    <property type="match status" value="1"/>
</dbReference>
<dbReference type="FunFam" id="1.10.287.130:FF:000001">
    <property type="entry name" value="Two-component sensor histidine kinase"/>
    <property type="match status" value="1"/>
</dbReference>
<dbReference type="SMART" id="SM00388">
    <property type="entry name" value="HisKA"/>
    <property type="match status" value="1"/>
</dbReference>
<dbReference type="CDD" id="cd06225">
    <property type="entry name" value="HAMP"/>
    <property type="match status" value="1"/>
</dbReference>
<evidence type="ECO:0000256" key="2">
    <source>
        <dbReference type="ARBA" id="ARBA00004651"/>
    </source>
</evidence>
<evidence type="ECO:0000256" key="7">
    <source>
        <dbReference type="ARBA" id="ARBA00022692"/>
    </source>
</evidence>
<dbReference type="InterPro" id="IPR036097">
    <property type="entry name" value="HisK_dim/P_sf"/>
</dbReference>
<dbReference type="CDD" id="cd00075">
    <property type="entry name" value="HATPase"/>
    <property type="match status" value="1"/>
</dbReference>
<dbReference type="InterPro" id="IPR003661">
    <property type="entry name" value="HisK_dim/P_dom"/>
</dbReference>
<comment type="catalytic activity">
    <reaction evidence="1">
        <text>ATP + protein L-histidine = ADP + protein N-phospho-L-histidine.</text>
        <dbReference type="EC" id="2.7.13.3"/>
    </reaction>
</comment>
<dbReference type="OrthoDB" id="9786919at2"/>
<keyword evidence="9 17" id="KW-0418">Kinase</keyword>
<dbReference type="GO" id="GO:0000155">
    <property type="term" value="F:phosphorelay sensor kinase activity"/>
    <property type="evidence" value="ECO:0007669"/>
    <property type="project" value="InterPro"/>
</dbReference>
<evidence type="ECO:0000256" key="3">
    <source>
        <dbReference type="ARBA" id="ARBA00012438"/>
    </source>
</evidence>
<accession>A0A163LV40</accession>
<evidence type="ECO:0000256" key="10">
    <source>
        <dbReference type="ARBA" id="ARBA00022840"/>
    </source>
</evidence>
<feature type="domain" description="Histidine kinase" evidence="15">
    <location>
        <begin position="267"/>
        <end position="480"/>
    </location>
</feature>
<keyword evidence="6" id="KW-0808">Transferase</keyword>
<dbReference type="SMART" id="SM00304">
    <property type="entry name" value="HAMP"/>
    <property type="match status" value="1"/>
</dbReference>
<dbReference type="Gene3D" id="3.30.565.10">
    <property type="entry name" value="Histidine kinase-like ATPase, C-terminal domain"/>
    <property type="match status" value="1"/>
</dbReference>
<dbReference type="GeneID" id="97555961"/>
<keyword evidence="18" id="KW-1185">Reference proteome</keyword>
<keyword evidence="11 14" id="KW-1133">Transmembrane helix</keyword>
<evidence type="ECO:0000256" key="6">
    <source>
        <dbReference type="ARBA" id="ARBA00022679"/>
    </source>
</evidence>
<dbReference type="PRINTS" id="PR00344">
    <property type="entry name" value="BCTRLSENSOR"/>
</dbReference>
<comment type="caution">
    <text evidence="17">The sequence shown here is derived from an EMBL/GenBank/DDBJ whole genome shotgun (WGS) entry which is preliminary data.</text>
</comment>
<evidence type="ECO:0000256" key="8">
    <source>
        <dbReference type="ARBA" id="ARBA00022741"/>
    </source>
</evidence>
<name>A0A163LV40_9BACL</name>
<keyword evidence="8" id="KW-0547">Nucleotide-binding</keyword>
<dbReference type="Proteomes" id="UP000076796">
    <property type="component" value="Unassembled WGS sequence"/>
</dbReference>
<organism evidence="17 18">
    <name type="scientific">Paenibacillus glucanolyticus</name>
    <dbReference type="NCBI Taxonomy" id="59843"/>
    <lineage>
        <taxon>Bacteria</taxon>
        <taxon>Bacillati</taxon>
        <taxon>Bacillota</taxon>
        <taxon>Bacilli</taxon>
        <taxon>Bacillales</taxon>
        <taxon>Paenibacillaceae</taxon>
        <taxon>Paenibacillus</taxon>
    </lineage>
</organism>
<dbReference type="InterPro" id="IPR036890">
    <property type="entry name" value="HATPase_C_sf"/>
</dbReference>
<dbReference type="GO" id="GO:0005524">
    <property type="term" value="F:ATP binding"/>
    <property type="evidence" value="ECO:0007669"/>
    <property type="project" value="UniProtKB-KW"/>
</dbReference>
<evidence type="ECO:0000256" key="11">
    <source>
        <dbReference type="ARBA" id="ARBA00022989"/>
    </source>
</evidence>
<dbReference type="Pfam" id="PF00672">
    <property type="entry name" value="HAMP"/>
    <property type="match status" value="1"/>
</dbReference>
<dbReference type="SUPFAM" id="SSF55874">
    <property type="entry name" value="ATPase domain of HSP90 chaperone/DNA topoisomerase II/histidine kinase"/>
    <property type="match status" value="1"/>
</dbReference>
<dbReference type="PANTHER" id="PTHR45528:SF1">
    <property type="entry name" value="SENSOR HISTIDINE KINASE CPXA"/>
    <property type="match status" value="1"/>
</dbReference>
<dbReference type="PROSITE" id="PS50109">
    <property type="entry name" value="HIS_KIN"/>
    <property type="match status" value="1"/>
</dbReference>
<comment type="subcellular location">
    <subcellularLocation>
        <location evidence="2">Cell membrane</location>
        <topology evidence="2">Multi-pass membrane protein</topology>
    </subcellularLocation>
</comment>
<protein>
    <recommendedName>
        <fullName evidence="3">histidine kinase</fullName>
        <ecNumber evidence="3">2.7.13.3</ecNumber>
    </recommendedName>
</protein>
<evidence type="ECO:0000313" key="18">
    <source>
        <dbReference type="Proteomes" id="UP000076796"/>
    </source>
</evidence>